<keyword evidence="4" id="KW-1185">Reference proteome</keyword>
<dbReference type="EMBL" id="JAWRCO010000001">
    <property type="protein sequence ID" value="MDW6003343.1"/>
    <property type="molecule type" value="Genomic_DNA"/>
</dbReference>
<evidence type="ECO:0000313" key="1">
    <source>
        <dbReference type="EMBL" id="MDW6003343.1"/>
    </source>
</evidence>
<protein>
    <submittedName>
        <fullName evidence="1">STAS/SEC14 domain-containing protein</fullName>
    </submittedName>
</protein>
<dbReference type="InterPro" id="IPR038396">
    <property type="entry name" value="SpoIIAA-like_sf"/>
</dbReference>
<dbReference type="Gene3D" id="3.40.50.10600">
    <property type="entry name" value="SpoIIaa-like domains"/>
    <property type="match status" value="1"/>
</dbReference>
<evidence type="ECO:0000313" key="4">
    <source>
        <dbReference type="Proteomes" id="UP001283366"/>
    </source>
</evidence>
<dbReference type="SUPFAM" id="SSF52091">
    <property type="entry name" value="SpoIIaa-like"/>
    <property type="match status" value="1"/>
</dbReference>
<dbReference type="Proteomes" id="UP000196125">
    <property type="component" value="Unassembled WGS sequence"/>
</dbReference>
<sequence>MLKVTRHGINRLDLELSGKIDADNMRTAIDTLISQAEGIEKGQMLYDVVEFHIPSFEAIAIKIAHFPTLFRFMRQFSKVALLTDKNWLQKAGEFEGHLFPGMEIKAFHRDQRDAAEAWLSE</sequence>
<accession>A0A1Y6IQE7</accession>
<dbReference type="InterPro" id="IPR021866">
    <property type="entry name" value="SpoIIAA-like"/>
</dbReference>
<reference evidence="2 3" key="1">
    <citation type="submission" date="2017-05" db="EMBL/GenBank/DDBJ databases">
        <authorList>
            <person name="Song R."/>
            <person name="Chenine A.L."/>
            <person name="Ruprecht R.M."/>
        </authorList>
    </citation>
    <scope>NUCLEOTIDE SEQUENCE [LARGE SCALE GENOMIC DNA]</scope>
    <source>
        <strain evidence="2 3">CECT 7927</strain>
    </source>
</reference>
<organism evidence="2 3">
    <name type="scientific">Vibrio mangrovi</name>
    <dbReference type="NCBI Taxonomy" id="474394"/>
    <lineage>
        <taxon>Bacteria</taxon>
        <taxon>Pseudomonadati</taxon>
        <taxon>Pseudomonadota</taxon>
        <taxon>Gammaproteobacteria</taxon>
        <taxon>Vibrionales</taxon>
        <taxon>Vibrionaceae</taxon>
        <taxon>Vibrio</taxon>
    </lineage>
</organism>
<dbReference type="Pfam" id="PF11964">
    <property type="entry name" value="SpoIIAA-like"/>
    <property type="match status" value="1"/>
</dbReference>
<dbReference type="OrthoDB" id="7619266at2"/>
<proteinExistence type="predicted"/>
<dbReference type="Proteomes" id="UP001283366">
    <property type="component" value="Unassembled WGS sequence"/>
</dbReference>
<evidence type="ECO:0000313" key="2">
    <source>
        <dbReference type="EMBL" id="SMR99867.1"/>
    </source>
</evidence>
<dbReference type="AlphaFoldDB" id="A0A1Y6IQE7"/>
<dbReference type="RefSeq" id="WP_087479861.1">
    <property type="nucleotide sequence ID" value="NZ_AP024883.1"/>
</dbReference>
<evidence type="ECO:0000313" key="3">
    <source>
        <dbReference type="Proteomes" id="UP000196125"/>
    </source>
</evidence>
<gene>
    <name evidence="1" type="ORF">SBX37_10835</name>
    <name evidence="2" type="ORF">VIM7927_01102</name>
</gene>
<dbReference type="InterPro" id="IPR036513">
    <property type="entry name" value="STAS_dom_sf"/>
</dbReference>
<dbReference type="EMBL" id="FXXI01000001">
    <property type="protein sequence ID" value="SMR99867.1"/>
    <property type="molecule type" value="Genomic_DNA"/>
</dbReference>
<reference evidence="1 4" key="2">
    <citation type="submission" date="2023-11" db="EMBL/GenBank/DDBJ databases">
        <title>Plant-associative lifestyle of Vibrio porteresiae and its evolutionary dynamics.</title>
        <authorList>
            <person name="Rameshkumar N."/>
            <person name="Kirti K."/>
        </authorList>
    </citation>
    <scope>NUCLEOTIDE SEQUENCE [LARGE SCALE GENOMIC DNA]</scope>
    <source>
        <strain evidence="1 4">MSSRF38</strain>
    </source>
</reference>
<name>A0A1Y6IQE7_9VIBR</name>